<dbReference type="Pfam" id="PF06974">
    <property type="entry name" value="WS_DGAT_C"/>
    <property type="match status" value="1"/>
</dbReference>
<evidence type="ECO:0000256" key="8">
    <source>
        <dbReference type="ARBA" id="ARBA00023098"/>
    </source>
</evidence>
<evidence type="ECO:0000259" key="12">
    <source>
        <dbReference type="Pfam" id="PF06974"/>
    </source>
</evidence>
<dbReference type="GO" id="GO:0004144">
    <property type="term" value="F:diacylglycerol O-acyltransferase activity"/>
    <property type="evidence" value="ECO:0007669"/>
    <property type="project" value="UniProtKB-EC"/>
</dbReference>
<dbReference type="Pfam" id="PF03007">
    <property type="entry name" value="WS_DGAT_cat"/>
    <property type="match status" value="1"/>
</dbReference>
<comment type="similarity">
    <text evidence="3">Belongs to the long-chain O-acyltransferase family.</text>
</comment>
<accession>A0A7Y9ZGT8</accession>
<dbReference type="PANTHER" id="PTHR31650:SF1">
    <property type="entry name" value="WAX ESTER SYNTHASE_DIACYLGLYCEROL ACYLTRANSFERASE 4-RELATED"/>
    <property type="match status" value="1"/>
</dbReference>
<evidence type="ECO:0000313" key="15">
    <source>
        <dbReference type="Proteomes" id="UP000562045"/>
    </source>
</evidence>
<dbReference type="GO" id="GO:0005886">
    <property type="term" value="C:plasma membrane"/>
    <property type="evidence" value="ECO:0007669"/>
    <property type="project" value="TreeGrafter"/>
</dbReference>
<dbReference type="InterPro" id="IPR004255">
    <property type="entry name" value="O-acyltransferase_WSD1_N"/>
</dbReference>
<dbReference type="UniPathway" id="UPA00282"/>
<keyword evidence="8" id="KW-0443">Lipid metabolism</keyword>
<keyword evidence="16" id="KW-1185">Reference proteome</keyword>
<dbReference type="EMBL" id="JACBZM010000001">
    <property type="protein sequence ID" value="NYI45189.1"/>
    <property type="molecule type" value="Genomic_DNA"/>
</dbReference>
<dbReference type="RefSeq" id="WP_179648884.1">
    <property type="nucleotide sequence ID" value="NZ_CP022295.1"/>
</dbReference>
<sequence length="432" mass="46169">MTGRPASQRLSALDAAFLQVEDAENRMQLAGMLLFEGPAPSYDDFRAAVAGRLLDLPRFRQRLAGSVLGLGRPRWVEDAAFDLDYHLSHVALPAPGGEAEVEAHIDQLTTAPLDLRRPVWELGLVEGVGAGFAISLKVHHCMVDGLSIMDIFGALVDPLPVVARPVGTSRPAAARAGTSLRHRVGGTLAMLGQAPRSALNAGPSGPTRRTRYATLPLDDLRAVQQAAEASLNTVVLTVVAGGLERYLHRRGEEVDRVHAFVPVNRRASDDRGRLGNQIAMTYPALPVGVMTARERLALVQRSSTEAVRGHQPSTTATLMSALGLAPAPLAGVLNRVLQLRAGLFNLTVTNVPGPPVPVHFLGRELELILGATPLTRRHALTVAVLSYAGRLTFSVTTDPRRLPDGTRLVDDIRAAADDLLAAFSTADPTPER</sequence>
<keyword evidence="5" id="KW-0444">Lipid biosynthesis</keyword>
<keyword evidence="6" id="KW-0808">Transferase</keyword>
<evidence type="ECO:0000259" key="11">
    <source>
        <dbReference type="Pfam" id="PF03007"/>
    </source>
</evidence>
<dbReference type="InterPro" id="IPR009721">
    <property type="entry name" value="O-acyltransferase_WSD1_C"/>
</dbReference>
<reference evidence="13 15" key="2">
    <citation type="submission" date="2020-07" db="EMBL/GenBank/DDBJ databases">
        <title>Sequencing the genomes of 1000 actinobacteria strains.</title>
        <authorList>
            <person name="Klenk H.-P."/>
        </authorList>
    </citation>
    <scope>NUCLEOTIDE SEQUENCE [LARGE SCALE GENOMIC DNA]</scope>
    <source>
        <strain evidence="13 15">DSM 15131</strain>
    </source>
</reference>
<gene>
    <name evidence="13" type="ORF">BJ993_002269</name>
    <name evidence="14" type="ORF">CFH99_01515</name>
</gene>
<evidence type="ECO:0000313" key="14">
    <source>
        <dbReference type="EMBL" id="QSR24301.1"/>
    </source>
</evidence>
<dbReference type="GO" id="GO:0051701">
    <property type="term" value="P:biological process involved in interaction with host"/>
    <property type="evidence" value="ECO:0007669"/>
    <property type="project" value="TreeGrafter"/>
</dbReference>
<dbReference type="GO" id="GO:0019432">
    <property type="term" value="P:triglyceride biosynthetic process"/>
    <property type="evidence" value="ECO:0007669"/>
    <property type="project" value="UniProtKB-UniPathway"/>
</dbReference>
<evidence type="ECO:0000256" key="2">
    <source>
        <dbReference type="ARBA" id="ARBA00005189"/>
    </source>
</evidence>
<dbReference type="GO" id="GO:0006071">
    <property type="term" value="P:glycerol metabolic process"/>
    <property type="evidence" value="ECO:0007669"/>
    <property type="project" value="UniProtKB-KW"/>
</dbReference>
<comment type="pathway">
    <text evidence="2">Lipid metabolism.</text>
</comment>
<evidence type="ECO:0000256" key="10">
    <source>
        <dbReference type="ARBA" id="ARBA00048109"/>
    </source>
</evidence>
<name>A0A7Y9ZGT8_9ACTN</name>
<protein>
    <recommendedName>
        <fullName evidence="4">diacylglycerol O-acyltransferase</fullName>
        <ecNumber evidence="4">2.3.1.20</ecNumber>
    </recommendedName>
</protein>
<dbReference type="Proteomes" id="UP000662818">
    <property type="component" value="Chromosome"/>
</dbReference>
<evidence type="ECO:0000313" key="16">
    <source>
        <dbReference type="Proteomes" id="UP000662818"/>
    </source>
</evidence>
<organism evidence="13 15">
    <name type="scientific">Nocardioides aromaticivorans</name>
    <dbReference type="NCBI Taxonomy" id="200618"/>
    <lineage>
        <taxon>Bacteria</taxon>
        <taxon>Bacillati</taxon>
        <taxon>Actinomycetota</taxon>
        <taxon>Actinomycetes</taxon>
        <taxon>Propionibacteriales</taxon>
        <taxon>Nocardioidaceae</taxon>
        <taxon>Nocardioides</taxon>
    </lineage>
</organism>
<comment type="catalytic activity">
    <reaction evidence="10">
        <text>an acyl-CoA + a 1,2-diacyl-sn-glycerol = a triacyl-sn-glycerol + CoA</text>
        <dbReference type="Rhea" id="RHEA:10868"/>
        <dbReference type="ChEBI" id="CHEBI:17815"/>
        <dbReference type="ChEBI" id="CHEBI:57287"/>
        <dbReference type="ChEBI" id="CHEBI:58342"/>
        <dbReference type="ChEBI" id="CHEBI:64615"/>
        <dbReference type="EC" id="2.3.1.20"/>
    </reaction>
</comment>
<evidence type="ECO:0000256" key="9">
    <source>
        <dbReference type="ARBA" id="ARBA00023315"/>
    </source>
</evidence>
<feature type="domain" description="O-acyltransferase WSD1-like N-terminal" evidence="11">
    <location>
        <begin position="10"/>
        <end position="170"/>
    </location>
</feature>
<dbReference type="EC" id="2.3.1.20" evidence="4"/>
<dbReference type="InterPro" id="IPR023213">
    <property type="entry name" value="CAT-like_dom_sf"/>
</dbReference>
<dbReference type="PANTHER" id="PTHR31650">
    <property type="entry name" value="O-ACYLTRANSFERASE (WSD1-LIKE) FAMILY PROTEIN"/>
    <property type="match status" value="1"/>
</dbReference>
<evidence type="ECO:0000256" key="3">
    <source>
        <dbReference type="ARBA" id="ARBA00009587"/>
    </source>
</evidence>
<evidence type="ECO:0000256" key="4">
    <source>
        <dbReference type="ARBA" id="ARBA00013244"/>
    </source>
</evidence>
<dbReference type="AlphaFoldDB" id="A0A7Y9ZGT8"/>
<keyword evidence="9" id="KW-0012">Acyltransferase</keyword>
<proteinExistence type="inferred from homology"/>
<evidence type="ECO:0000256" key="7">
    <source>
        <dbReference type="ARBA" id="ARBA00022798"/>
    </source>
</evidence>
<reference evidence="14 16" key="1">
    <citation type="submission" date="2017-06" db="EMBL/GenBank/DDBJ databases">
        <title>Complete Genome Sequence of the Soil Carbazole-Degrading Bacterium Nocardioides aromaticivorans IC177.</title>
        <authorList>
            <person name="Vejarano F."/>
            <person name="Suzuki-Minakuchi C."/>
            <person name="Ohtsubo Y."/>
            <person name="Tsuda M."/>
            <person name="Okada K."/>
            <person name="Nojiri H."/>
        </authorList>
    </citation>
    <scope>NUCLEOTIDE SEQUENCE [LARGE SCALE GENOMIC DNA]</scope>
    <source>
        <strain evidence="14 16">IC177</strain>
    </source>
</reference>
<evidence type="ECO:0000256" key="1">
    <source>
        <dbReference type="ARBA" id="ARBA00004771"/>
    </source>
</evidence>
<evidence type="ECO:0000256" key="6">
    <source>
        <dbReference type="ARBA" id="ARBA00022679"/>
    </source>
</evidence>
<feature type="domain" description="O-acyltransferase WSD1 C-terminal" evidence="12">
    <location>
        <begin position="275"/>
        <end position="415"/>
    </location>
</feature>
<dbReference type="Gene3D" id="3.30.559.10">
    <property type="entry name" value="Chloramphenicol acetyltransferase-like domain"/>
    <property type="match status" value="1"/>
</dbReference>
<evidence type="ECO:0000313" key="13">
    <source>
        <dbReference type="EMBL" id="NYI45189.1"/>
    </source>
</evidence>
<dbReference type="GO" id="GO:0001666">
    <property type="term" value="P:response to hypoxia"/>
    <property type="evidence" value="ECO:0007669"/>
    <property type="project" value="TreeGrafter"/>
</dbReference>
<keyword evidence="7" id="KW-0319">Glycerol metabolism</keyword>
<dbReference type="Gene3D" id="3.30.559.30">
    <property type="entry name" value="Nonribosomal peptide synthetase, condensation domain"/>
    <property type="match status" value="1"/>
</dbReference>
<dbReference type="InterPro" id="IPR045034">
    <property type="entry name" value="O-acyltransferase_WSD1-like"/>
</dbReference>
<dbReference type="EMBL" id="CP022295">
    <property type="protein sequence ID" value="QSR24301.1"/>
    <property type="molecule type" value="Genomic_DNA"/>
</dbReference>
<evidence type="ECO:0000256" key="5">
    <source>
        <dbReference type="ARBA" id="ARBA00022516"/>
    </source>
</evidence>
<comment type="pathway">
    <text evidence="1">Glycerolipid metabolism; triacylglycerol biosynthesis.</text>
</comment>
<dbReference type="Proteomes" id="UP000562045">
    <property type="component" value="Unassembled WGS sequence"/>
</dbReference>
<dbReference type="SUPFAM" id="SSF52777">
    <property type="entry name" value="CoA-dependent acyltransferases"/>
    <property type="match status" value="2"/>
</dbReference>
<dbReference type="GO" id="GO:0071731">
    <property type="term" value="P:response to nitric oxide"/>
    <property type="evidence" value="ECO:0007669"/>
    <property type="project" value="TreeGrafter"/>
</dbReference>